<sequence length="130" mass="13326">MSCPGVCTGAILQCSFGLAPATLNVLPTNRTIVNSMPMANIMDNKPFVNILPFGMCNSIANPIVAAATAAAFGTLTPMPCIPATVAPWMPGSPTVMVGNMPALSAQSQLMCTWGGVIQISFPGQVTTIVA</sequence>
<organism evidence="1 2">
    <name type="scientific">Citrobacter amalonaticus</name>
    <dbReference type="NCBI Taxonomy" id="35703"/>
    <lineage>
        <taxon>Bacteria</taxon>
        <taxon>Pseudomonadati</taxon>
        <taxon>Pseudomonadota</taxon>
        <taxon>Gammaproteobacteria</taxon>
        <taxon>Enterobacterales</taxon>
        <taxon>Enterobacteriaceae</taxon>
        <taxon>Citrobacter</taxon>
    </lineage>
</organism>
<dbReference type="AlphaFoldDB" id="A0A2S4RXJ4"/>
<accession>A0A2S4RXJ4</accession>
<name>A0A2S4RXJ4_CITAM</name>
<proteinExistence type="predicted"/>
<reference evidence="1 2" key="1">
    <citation type="submission" date="2018-01" db="EMBL/GenBank/DDBJ databases">
        <title>Complete genome sequences of 14 Citrobacter spp. isolated from plant in Canada.</title>
        <authorList>
            <person name="Bhandare S.G."/>
            <person name="Colavecchio A."/>
            <person name="Jeukens J."/>
            <person name="Emond-Rheault J.-G."/>
            <person name="Freschi L."/>
            <person name="Hamel J."/>
            <person name="Kukavica-Ibrulj I."/>
            <person name="Levesque R."/>
            <person name="Goodridge L."/>
        </authorList>
    </citation>
    <scope>NUCLEOTIDE SEQUENCE [LARGE SCALE GENOMIC DNA]</scope>
    <source>
        <strain evidence="1 2">S1285</strain>
    </source>
</reference>
<dbReference type="OrthoDB" id="4825649at2"/>
<protein>
    <submittedName>
        <fullName evidence="1">DUF4280 domain-containing protein</fullName>
    </submittedName>
</protein>
<evidence type="ECO:0000313" key="1">
    <source>
        <dbReference type="EMBL" id="POU65253.1"/>
    </source>
</evidence>
<evidence type="ECO:0000313" key="2">
    <source>
        <dbReference type="Proteomes" id="UP000237003"/>
    </source>
</evidence>
<dbReference type="Pfam" id="PF14107">
    <property type="entry name" value="DUF4280"/>
    <property type="match status" value="1"/>
</dbReference>
<dbReference type="InterPro" id="IPR025460">
    <property type="entry name" value="DUF4280"/>
</dbReference>
<dbReference type="Proteomes" id="UP000237003">
    <property type="component" value="Unassembled WGS sequence"/>
</dbReference>
<comment type="caution">
    <text evidence="1">The sequence shown here is derived from an EMBL/GenBank/DDBJ whole genome shotgun (WGS) entry which is preliminary data.</text>
</comment>
<dbReference type="RefSeq" id="WP_103778187.1">
    <property type="nucleotide sequence ID" value="NZ_PQLX01000004.1"/>
</dbReference>
<gene>
    <name evidence="1" type="ORF">C3430_13790</name>
</gene>
<dbReference type="EMBL" id="PQLX01000004">
    <property type="protein sequence ID" value="POU65253.1"/>
    <property type="molecule type" value="Genomic_DNA"/>
</dbReference>